<organism evidence="10 11">
    <name type="scientific">Fictibacillus fluitans</name>
    <dbReference type="NCBI Taxonomy" id="3058422"/>
    <lineage>
        <taxon>Bacteria</taxon>
        <taxon>Bacillati</taxon>
        <taxon>Bacillota</taxon>
        <taxon>Bacilli</taxon>
        <taxon>Bacillales</taxon>
        <taxon>Fictibacillaceae</taxon>
        <taxon>Fictibacillus</taxon>
    </lineage>
</organism>
<protein>
    <submittedName>
        <fullName evidence="10">DUF421 domain-containing protein</fullName>
    </submittedName>
</protein>
<dbReference type="InterPro" id="IPR048454">
    <property type="entry name" value="YetF_N"/>
</dbReference>
<dbReference type="Pfam" id="PF04239">
    <property type="entry name" value="DUF421"/>
    <property type="match status" value="1"/>
</dbReference>
<keyword evidence="11" id="KW-1185">Reference proteome</keyword>
<evidence type="ECO:0000256" key="2">
    <source>
        <dbReference type="ARBA" id="ARBA00006448"/>
    </source>
</evidence>
<comment type="similarity">
    <text evidence="2">Belongs to the UPF0702 family.</text>
</comment>
<accession>A0ABT8HU47</accession>
<evidence type="ECO:0000313" key="10">
    <source>
        <dbReference type="EMBL" id="MDN4524293.1"/>
    </source>
</evidence>
<evidence type="ECO:0000256" key="7">
    <source>
        <dbReference type="SAM" id="Phobius"/>
    </source>
</evidence>
<dbReference type="Pfam" id="PF20730">
    <property type="entry name" value="YetF_N"/>
    <property type="match status" value="1"/>
</dbReference>
<dbReference type="PANTHER" id="PTHR34582">
    <property type="entry name" value="UPF0702 TRANSMEMBRANE PROTEIN YCAP"/>
    <property type="match status" value="1"/>
</dbReference>
<evidence type="ECO:0000259" key="9">
    <source>
        <dbReference type="Pfam" id="PF20730"/>
    </source>
</evidence>
<keyword evidence="5 7" id="KW-1133">Transmembrane helix</keyword>
<dbReference type="InterPro" id="IPR023090">
    <property type="entry name" value="UPF0702_alpha/beta_dom_sf"/>
</dbReference>
<evidence type="ECO:0000256" key="4">
    <source>
        <dbReference type="ARBA" id="ARBA00022692"/>
    </source>
</evidence>
<feature type="domain" description="YetF C-terminal" evidence="8">
    <location>
        <begin position="84"/>
        <end position="207"/>
    </location>
</feature>
<keyword evidence="3" id="KW-1003">Cell membrane</keyword>
<evidence type="ECO:0000256" key="1">
    <source>
        <dbReference type="ARBA" id="ARBA00004651"/>
    </source>
</evidence>
<comment type="subcellular location">
    <subcellularLocation>
        <location evidence="1">Cell membrane</location>
        <topology evidence="1">Multi-pass membrane protein</topology>
    </subcellularLocation>
</comment>
<evidence type="ECO:0000313" key="11">
    <source>
        <dbReference type="Proteomes" id="UP001172721"/>
    </source>
</evidence>
<evidence type="ECO:0000259" key="8">
    <source>
        <dbReference type="Pfam" id="PF04239"/>
    </source>
</evidence>
<proteinExistence type="inferred from homology"/>
<evidence type="ECO:0000256" key="6">
    <source>
        <dbReference type="ARBA" id="ARBA00023136"/>
    </source>
</evidence>
<gene>
    <name evidence="10" type="ORF">QYB97_07395</name>
</gene>
<comment type="caution">
    <text evidence="10">The sequence shown here is derived from an EMBL/GenBank/DDBJ whole genome shotgun (WGS) entry which is preliminary data.</text>
</comment>
<dbReference type="InterPro" id="IPR007353">
    <property type="entry name" value="DUF421"/>
</dbReference>
<feature type="domain" description="YetF-like N-terminal transmembrane" evidence="9">
    <location>
        <begin position="5"/>
        <end position="80"/>
    </location>
</feature>
<dbReference type="Proteomes" id="UP001172721">
    <property type="component" value="Unassembled WGS sequence"/>
</dbReference>
<dbReference type="EMBL" id="JAUHTR010000003">
    <property type="protein sequence ID" value="MDN4524293.1"/>
    <property type="molecule type" value="Genomic_DNA"/>
</dbReference>
<sequence length="226" mass="24968">MDGMLETAYRTMLGLAFLLLFTKVLGKKQLGELTYFNYATSIAFGNIVGEMIIHYQDVSIANGIVAVVIWGLLILGIEFLVKRSPKAKVALESEPAIVIKKGLIMQETLNNLNLGIDDLCMMLRNKEIFSIANVDYAIFEPNGQLSVMKKTPDSAPPGTYFLPSELIVDGKLMKGNLKEYGLSEKWVQSKLDKAEISSNTSVFLAQLQEDGSLYIAPKDNTKPLIV</sequence>
<dbReference type="Gene3D" id="3.30.240.20">
    <property type="entry name" value="bsu07140 like domains"/>
    <property type="match status" value="2"/>
</dbReference>
<feature type="transmembrane region" description="Helical" evidence="7">
    <location>
        <begin position="60"/>
        <end position="81"/>
    </location>
</feature>
<reference evidence="10" key="1">
    <citation type="submission" date="2023-07" db="EMBL/GenBank/DDBJ databases">
        <title>Fictibacillus sp. isolated from freshwater pond.</title>
        <authorList>
            <person name="Kirdat K."/>
            <person name="Bhat A."/>
            <person name="Mourya A."/>
            <person name="Yadav A."/>
        </authorList>
    </citation>
    <scope>NUCLEOTIDE SEQUENCE</scope>
    <source>
        <strain evidence="10">NE201</strain>
    </source>
</reference>
<keyword evidence="4 7" id="KW-0812">Transmembrane</keyword>
<keyword evidence="6 7" id="KW-0472">Membrane</keyword>
<evidence type="ECO:0000256" key="3">
    <source>
        <dbReference type="ARBA" id="ARBA00022475"/>
    </source>
</evidence>
<dbReference type="PANTHER" id="PTHR34582:SF7">
    <property type="entry name" value="UPF0702 TRANSMEMBRANE PROTEIN YDFS"/>
    <property type="match status" value="1"/>
</dbReference>
<dbReference type="RefSeq" id="WP_301165346.1">
    <property type="nucleotide sequence ID" value="NZ_JAUHTR010000003.1"/>
</dbReference>
<name>A0ABT8HU47_9BACL</name>
<evidence type="ECO:0000256" key="5">
    <source>
        <dbReference type="ARBA" id="ARBA00022989"/>
    </source>
</evidence>